<dbReference type="SUPFAM" id="SSF47413">
    <property type="entry name" value="lambda repressor-like DNA-binding domains"/>
    <property type="match status" value="1"/>
</dbReference>
<keyword evidence="4" id="KW-1185">Reference proteome</keyword>
<gene>
    <name evidence="3" type="ORF">DDR56_09860</name>
</gene>
<dbReference type="Gene3D" id="1.10.260.40">
    <property type="entry name" value="lambda repressor-like DNA-binding domains"/>
    <property type="match status" value="1"/>
</dbReference>
<proteinExistence type="predicted"/>
<dbReference type="InterPro" id="IPR001387">
    <property type="entry name" value="Cro/C1-type_HTH"/>
</dbReference>
<sequence length="171" mass="18858">MEPMVHIDSRDDFSARLKEAIRQAGQDGHGMGARLARIARVTPKASSKWLNGESRPGHDKLVALCKWLNVREEWLEYGREPMRAGISSHDNGETQGHAKNLAILASPRSQQILNCIAEAAQDGRLTEDDLILLDQIANKLASTQIKQSNNPTARERLVEGVRDANKNTDGG</sequence>
<feature type="compositionally biased region" description="Basic and acidic residues" evidence="1">
    <location>
        <begin position="153"/>
        <end position="171"/>
    </location>
</feature>
<evidence type="ECO:0000259" key="2">
    <source>
        <dbReference type="PROSITE" id="PS50943"/>
    </source>
</evidence>
<feature type="region of interest" description="Disordered" evidence="1">
    <location>
        <begin position="146"/>
        <end position="171"/>
    </location>
</feature>
<evidence type="ECO:0000256" key="1">
    <source>
        <dbReference type="SAM" id="MobiDB-lite"/>
    </source>
</evidence>
<protein>
    <recommendedName>
        <fullName evidence="2">HTH cro/C1-type domain-containing protein</fullName>
    </recommendedName>
</protein>
<dbReference type="RefSeq" id="WP_125747712.1">
    <property type="nucleotide sequence ID" value="NZ_CP034367.1"/>
</dbReference>
<dbReference type="Proteomes" id="UP001318401">
    <property type="component" value="Unassembled WGS sequence"/>
</dbReference>
<feature type="domain" description="HTH cro/C1-type" evidence="2">
    <location>
        <begin position="35"/>
        <end position="75"/>
    </location>
</feature>
<evidence type="ECO:0000313" key="3">
    <source>
        <dbReference type="EMBL" id="NPT30866.1"/>
    </source>
</evidence>
<evidence type="ECO:0000313" key="4">
    <source>
        <dbReference type="Proteomes" id="UP001318401"/>
    </source>
</evidence>
<accession>A0ABX2BD93</accession>
<dbReference type="PROSITE" id="PS50943">
    <property type="entry name" value="HTH_CROC1"/>
    <property type="match status" value="1"/>
</dbReference>
<organism evidence="3 4">
    <name type="scientific">Vreelandella venusta</name>
    <dbReference type="NCBI Taxonomy" id="44935"/>
    <lineage>
        <taxon>Bacteria</taxon>
        <taxon>Pseudomonadati</taxon>
        <taxon>Pseudomonadota</taxon>
        <taxon>Gammaproteobacteria</taxon>
        <taxon>Oceanospirillales</taxon>
        <taxon>Halomonadaceae</taxon>
        <taxon>Vreelandella</taxon>
    </lineage>
</organism>
<comment type="caution">
    <text evidence="3">The sequence shown here is derived from an EMBL/GenBank/DDBJ whole genome shotgun (WGS) entry which is preliminary data.</text>
</comment>
<reference evidence="3 4" key="1">
    <citation type="submission" date="2018-04" db="EMBL/GenBank/DDBJ databases">
        <authorList>
            <person name="Li G."/>
            <person name="Du W."/>
            <person name="Bai Y."/>
        </authorList>
    </citation>
    <scope>NUCLEOTIDE SEQUENCE [LARGE SCALE GENOMIC DNA]</scope>
    <source>
        <strain evidence="3 4">YYYZ-3</strain>
    </source>
</reference>
<dbReference type="CDD" id="cd00093">
    <property type="entry name" value="HTH_XRE"/>
    <property type="match status" value="1"/>
</dbReference>
<dbReference type="EMBL" id="QDKN01000003">
    <property type="protein sequence ID" value="NPT30866.1"/>
    <property type="molecule type" value="Genomic_DNA"/>
</dbReference>
<dbReference type="InterPro" id="IPR010982">
    <property type="entry name" value="Lambda_DNA-bd_dom_sf"/>
</dbReference>
<name>A0ABX2BD93_9GAMM</name>